<organism evidence="3 4">
    <name type="scientific">Strongyloides venezuelensis</name>
    <name type="common">Threadworm</name>
    <dbReference type="NCBI Taxonomy" id="75913"/>
    <lineage>
        <taxon>Eukaryota</taxon>
        <taxon>Metazoa</taxon>
        <taxon>Ecdysozoa</taxon>
        <taxon>Nematoda</taxon>
        <taxon>Chromadorea</taxon>
        <taxon>Rhabditida</taxon>
        <taxon>Tylenchina</taxon>
        <taxon>Panagrolaimomorpha</taxon>
        <taxon>Strongyloidoidea</taxon>
        <taxon>Strongyloididae</taxon>
        <taxon>Strongyloides</taxon>
    </lineage>
</organism>
<reference evidence="4" key="2">
    <citation type="submission" date="2015-08" db="UniProtKB">
        <authorList>
            <consortium name="WormBaseParasite"/>
        </authorList>
    </citation>
    <scope>IDENTIFICATION</scope>
</reference>
<feature type="compositionally biased region" description="Low complexity" evidence="2">
    <location>
        <begin position="88"/>
        <end position="131"/>
    </location>
</feature>
<protein>
    <submittedName>
        <fullName evidence="4">CUE domain-containing protein</fullName>
    </submittedName>
</protein>
<feature type="compositionally biased region" description="Polar residues" evidence="2">
    <location>
        <begin position="164"/>
        <end position="174"/>
    </location>
</feature>
<feature type="compositionally biased region" description="Low complexity" evidence="2">
    <location>
        <begin position="148"/>
        <end position="162"/>
    </location>
</feature>
<evidence type="ECO:0000256" key="1">
    <source>
        <dbReference type="ARBA" id="ARBA00007105"/>
    </source>
</evidence>
<feature type="region of interest" description="Disordered" evidence="2">
    <location>
        <begin position="66"/>
        <end position="174"/>
    </location>
</feature>
<keyword evidence="3" id="KW-1185">Reference proteome</keyword>
<name>A0A0K0FGR8_STRVS</name>
<dbReference type="SUPFAM" id="SSF46934">
    <property type="entry name" value="UBA-like"/>
    <property type="match status" value="1"/>
</dbReference>
<dbReference type="InterPro" id="IPR009060">
    <property type="entry name" value="UBA-like_sf"/>
</dbReference>
<evidence type="ECO:0000313" key="3">
    <source>
        <dbReference type="Proteomes" id="UP000035680"/>
    </source>
</evidence>
<reference evidence="3" key="1">
    <citation type="submission" date="2014-07" db="EMBL/GenBank/DDBJ databases">
        <authorList>
            <person name="Martin A.A"/>
            <person name="De Silva N."/>
        </authorList>
    </citation>
    <scope>NUCLEOTIDE SEQUENCE</scope>
</reference>
<dbReference type="WBParaSite" id="SVE_0807300.1">
    <property type="protein sequence ID" value="SVE_0807300.1"/>
    <property type="gene ID" value="SVE_0807300"/>
</dbReference>
<feature type="region of interest" description="Disordered" evidence="2">
    <location>
        <begin position="233"/>
        <end position="293"/>
    </location>
</feature>
<sequence>MASRNGEQESLKKKVAKVREVVSTVSTNDIVLALHSFDLDVEKTIRALCEQGVNSVIGDWETTKHAPVKKNRKQRRLELNSQKSQVDTGKSSTTGPSTTTTPTTNNIINNTKGPSQSKVPVTSTTTPSKVSGQQNVTLPPPGPKTQPVTSVNNTNQVKNKQNQGKDSSSIPTSASDIENIFKQIRQALDEREKYLLTQVKSHSQQFFNVDPSNILTTIKNFGQLSSINNKSTIISSPSSSRPNSNNSLKNATSHSSLVSSVGDDSGLGQVSPVSVKDKQKSSDRGTSTVAINEGGINMESDSFSVDQLAEIQRKLYETLSAQGIDISLVQSMAENTPSTFINRNKQNQQKFSKIDSSNSKSNVGKNKFGKGIQA</sequence>
<feature type="compositionally biased region" description="Basic residues" evidence="2">
    <location>
        <begin position="66"/>
        <end position="75"/>
    </location>
</feature>
<accession>A0A0K0FGR8</accession>
<dbReference type="Proteomes" id="UP000035680">
    <property type="component" value="Unassembled WGS sequence"/>
</dbReference>
<proteinExistence type="inferred from homology"/>
<evidence type="ECO:0000256" key="2">
    <source>
        <dbReference type="SAM" id="MobiDB-lite"/>
    </source>
</evidence>
<feature type="compositionally biased region" description="Low complexity" evidence="2">
    <location>
        <begin position="233"/>
        <end position="271"/>
    </location>
</feature>
<dbReference type="GO" id="GO:0005737">
    <property type="term" value="C:cytoplasm"/>
    <property type="evidence" value="ECO:0007669"/>
    <property type="project" value="TreeGrafter"/>
</dbReference>
<dbReference type="PANTHER" id="PTHR15623:SF11">
    <property type="entry name" value="SPERMATOGENESIS-ASSOCIATED SERINE-RICH PROTEIN 2"/>
    <property type="match status" value="1"/>
</dbReference>
<feature type="compositionally biased region" description="Low complexity" evidence="2">
    <location>
        <begin position="356"/>
        <end position="374"/>
    </location>
</feature>
<dbReference type="STRING" id="75913.A0A0K0FGR8"/>
<dbReference type="AlphaFoldDB" id="A0A0K0FGR8"/>
<evidence type="ECO:0000313" key="4">
    <source>
        <dbReference type="WBParaSite" id="SVE_0807300.1"/>
    </source>
</evidence>
<feature type="region of interest" description="Disordered" evidence="2">
    <location>
        <begin position="343"/>
        <end position="374"/>
    </location>
</feature>
<feature type="compositionally biased region" description="Polar residues" evidence="2">
    <location>
        <begin position="343"/>
        <end position="355"/>
    </location>
</feature>
<dbReference type="InterPro" id="IPR009816">
    <property type="entry name" value="SPATS2-like"/>
</dbReference>
<dbReference type="PANTHER" id="PTHR15623">
    <property type="entry name" value="SPERMATOGENESIS-ASSOCIATED SERINE-RICH PROTEIN 2-RELATED"/>
    <property type="match status" value="1"/>
</dbReference>
<comment type="similarity">
    <text evidence="1">Belongs to the SPATS2 family.</text>
</comment>